<evidence type="ECO:0000256" key="1">
    <source>
        <dbReference type="SAM" id="Phobius"/>
    </source>
</evidence>
<organism evidence="2 3">
    <name type="scientific">Gaetbulibacter aquiaggeris</name>
    <dbReference type="NCBI Taxonomy" id="1735373"/>
    <lineage>
        <taxon>Bacteria</taxon>
        <taxon>Pseudomonadati</taxon>
        <taxon>Bacteroidota</taxon>
        <taxon>Flavobacteriia</taxon>
        <taxon>Flavobacteriales</taxon>
        <taxon>Flavobacteriaceae</taxon>
        <taxon>Gaetbulibacter</taxon>
    </lineage>
</organism>
<dbReference type="RefSeq" id="WP_395437392.1">
    <property type="nucleotide sequence ID" value="NZ_JBAWKC010000001.1"/>
</dbReference>
<evidence type="ECO:0000313" key="2">
    <source>
        <dbReference type="EMBL" id="MFH6768144.1"/>
    </source>
</evidence>
<keyword evidence="1" id="KW-1133">Transmembrane helix</keyword>
<dbReference type="EMBL" id="JBAWKC010000001">
    <property type="protein sequence ID" value="MFH6768144.1"/>
    <property type="molecule type" value="Genomic_DNA"/>
</dbReference>
<keyword evidence="1" id="KW-0812">Transmembrane</keyword>
<gene>
    <name evidence="2" type="ORF">V8G56_05285</name>
</gene>
<sequence length="85" mass="9351">MGRAALPLATLTAVAVAIIFFLIRGRFSLFFHGCLFIYIAFGSIRTYIAYKNEGGFAQLLKDALVIICGVLLLFVISLVLGYFIN</sequence>
<feature type="transmembrane region" description="Helical" evidence="1">
    <location>
        <begin position="62"/>
        <end position="84"/>
    </location>
</feature>
<comment type="caution">
    <text evidence="2">The sequence shown here is derived from an EMBL/GenBank/DDBJ whole genome shotgun (WGS) entry which is preliminary data.</text>
</comment>
<protein>
    <submittedName>
        <fullName evidence="2">Uncharacterized protein</fullName>
    </submittedName>
</protein>
<keyword evidence="1" id="KW-0472">Membrane</keyword>
<accession>A0ABW7MMV1</accession>
<feature type="transmembrane region" description="Helical" evidence="1">
    <location>
        <begin position="5"/>
        <end position="23"/>
    </location>
</feature>
<proteinExistence type="predicted"/>
<keyword evidence="3" id="KW-1185">Reference proteome</keyword>
<dbReference type="Proteomes" id="UP001610104">
    <property type="component" value="Unassembled WGS sequence"/>
</dbReference>
<evidence type="ECO:0000313" key="3">
    <source>
        <dbReference type="Proteomes" id="UP001610104"/>
    </source>
</evidence>
<name>A0ABW7MMV1_9FLAO</name>
<reference evidence="2 3" key="1">
    <citation type="submission" date="2024-02" db="EMBL/GenBank/DDBJ databases">
        <title>A Gaetbulibacter species isolated from tidal flats and genomic insights of their niches.</title>
        <authorList>
            <person name="Ye Y."/>
        </authorList>
    </citation>
    <scope>NUCLEOTIDE SEQUENCE [LARGE SCALE GENOMIC DNA]</scope>
    <source>
        <strain evidence="2 3">KEM-8</strain>
    </source>
</reference>
<feature type="transmembrane region" description="Helical" evidence="1">
    <location>
        <begin position="29"/>
        <end position="50"/>
    </location>
</feature>